<comment type="caution">
    <text evidence="2">The sequence shown here is derived from an EMBL/GenBank/DDBJ whole genome shotgun (WGS) entry which is preliminary data.</text>
</comment>
<evidence type="ECO:0000313" key="3">
    <source>
        <dbReference type="Proteomes" id="UP000886520"/>
    </source>
</evidence>
<evidence type="ECO:0000256" key="1">
    <source>
        <dbReference type="SAM" id="MobiDB-lite"/>
    </source>
</evidence>
<gene>
    <name evidence="2" type="ORF">GOP47_0009789</name>
</gene>
<accession>A0A9D4ZHG9</accession>
<reference evidence="2" key="1">
    <citation type="submission" date="2021-01" db="EMBL/GenBank/DDBJ databases">
        <title>Adiantum capillus-veneris genome.</title>
        <authorList>
            <person name="Fang Y."/>
            <person name="Liao Q."/>
        </authorList>
    </citation>
    <scope>NUCLEOTIDE SEQUENCE</scope>
    <source>
        <strain evidence="2">H3</strain>
        <tissue evidence="2">Leaf</tissue>
    </source>
</reference>
<dbReference type="Proteomes" id="UP000886520">
    <property type="component" value="Chromosome 9"/>
</dbReference>
<feature type="region of interest" description="Disordered" evidence="1">
    <location>
        <begin position="1"/>
        <end position="62"/>
    </location>
</feature>
<dbReference type="AlphaFoldDB" id="A0A9D4ZHG9"/>
<feature type="compositionally biased region" description="Basic and acidic residues" evidence="1">
    <location>
        <begin position="42"/>
        <end position="62"/>
    </location>
</feature>
<dbReference type="EMBL" id="JABFUD020000009">
    <property type="protein sequence ID" value="KAI5075713.1"/>
    <property type="molecule type" value="Genomic_DNA"/>
</dbReference>
<keyword evidence="3" id="KW-1185">Reference proteome</keyword>
<feature type="non-terminal residue" evidence="2">
    <location>
        <position position="106"/>
    </location>
</feature>
<sequence length="106" mass="12233">MSKRQELPSASCNMDDASADQDKQHPYELENASGQSKHTHKADHEENSTVVDVDNRGSDRRNIYREESSYSLELLRLQSDGILEDLENNYDCQLQDCKEKRFSLPQ</sequence>
<protein>
    <submittedName>
        <fullName evidence="2">Uncharacterized protein</fullName>
    </submittedName>
</protein>
<organism evidence="2 3">
    <name type="scientific">Adiantum capillus-veneris</name>
    <name type="common">Maidenhair fern</name>
    <dbReference type="NCBI Taxonomy" id="13818"/>
    <lineage>
        <taxon>Eukaryota</taxon>
        <taxon>Viridiplantae</taxon>
        <taxon>Streptophyta</taxon>
        <taxon>Embryophyta</taxon>
        <taxon>Tracheophyta</taxon>
        <taxon>Polypodiopsida</taxon>
        <taxon>Polypodiidae</taxon>
        <taxon>Polypodiales</taxon>
        <taxon>Pteridineae</taxon>
        <taxon>Pteridaceae</taxon>
        <taxon>Vittarioideae</taxon>
        <taxon>Adiantum</taxon>
    </lineage>
</organism>
<evidence type="ECO:0000313" key="2">
    <source>
        <dbReference type="EMBL" id="KAI5075713.1"/>
    </source>
</evidence>
<name>A0A9D4ZHG9_ADICA</name>
<proteinExistence type="predicted"/>